<dbReference type="EMBL" id="NCTU01000003">
    <property type="protein sequence ID" value="PUW06106.1"/>
    <property type="molecule type" value="Genomic_DNA"/>
</dbReference>
<gene>
    <name evidence="1" type="ORF">B7T07_05505</name>
</gene>
<evidence type="ECO:0000313" key="2">
    <source>
        <dbReference type="Proteomes" id="UP000244856"/>
    </source>
</evidence>
<name>A0AA45HGM9_CROSK</name>
<reference evidence="1 2" key="1">
    <citation type="submission" date="2017-04" db="EMBL/GenBank/DDBJ databases">
        <title>Cronobacter sakazakii, ST83 Lineage Isolates.</title>
        <authorList>
            <person name="Chase H."/>
            <person name="Tall B."/>
            <person name="Gopinath G."/>
            <person name="Lehner A."/>
        </authorList>
    </citation>
    <scope>NUCLEOTIDE SEQUENCE [LARGE SCALE GENOMIC DNA]</scope>
    <source>
        <strain evidence="1 2">MOD1_Comp15</strain>
    </source>
</reference>
<protein>
    <submittedName>
        <fullName evidence="1">Uncharacterized protein</fullName>
    </submittedName>
</protein>
<accession>A0AA45HGM9</accession>
<evidence type="ECO:0000313" key="1">
    <source>
        <dbReference type="EMBL" id="PUW06106.1"/>
    </source>
</evidence>
<dbReference type="Proteomes" id="UP000244856">
    <property type="component" value="Unassembled WGS sequence"/>
</dbReference>
<dbReference type="AlphaFoldDB" id="A0AA45HGM9"/>
<proteinExistence type="predicted"/>
<organism evidence="1 2">
    <name type="scientific">Cronobacter sakazakii</name>
    <name type="common">Enterobacter sakazakii</name>
    <dbReference type="NCBI Taxonomy" id="28141"/>
    <lineage>
        <taxon>Bacteria</taxon>
        <taxon>Pseudomonadati</taxon>
        <taxon>Pseudomonadota</taxon>
        <taxon>Gammaproteobacteria</taxon>
        <taxon>Enterobacterales</taxon>
        <taxon>Enterobacteriaceae</taxon>
        <taxon>Cronobacter</taxon>
    </lineage>
</organism>
<sequence length="97" mass="10737">MTFGAFFFLPSAIAVTLLIAGGKKPQAPGVLYAAFLSCQNVIRCFSETDMSAFPLHDWNPVYERQKSGARVLKRRAYGGIAQGIKDRAMIFYKTILS</sequence>
<comment type="caution">
    <text evidence="1">The sequence shown here is derived from an EMBL/GenBank/DDBJ whole genome shotgun (WGS) entry which is preliminary data.</text>
</comment>